<feature type="region of interest" description="Disordered" evidence="4">
    <location>
        <begin position="181"/>
        <end position="214"/>
    </location>
</feature>
<dbReference type="InterPro" id="IPR008395">
    <property type="entry name" value="Agenet-like_dom"/>
</dbReference>
<name>A0A9R1WPI4_LACSA</name>
<feature type="region of interest" description="Disordered" evidence="4">
    <location>
        <begin position="322"/>
        <end position="374"/>
    </location>
</feature>
<evidence type="ECO:0000313" key="7">
    <source>
        <dbReference type="Proteomes" id="UP000235145"/>
    </source>
</evidence>
<evidence type="ECO:0000256" key="2">
    <source>
        <dbReference type="ARBA" id="ARBA00022604"/>
    </source>
</evidence>
<dbReference type="InterPro" id="IPR014002">
    <property type="entry name" value="Agenet_dom_plant"/>
</dbReference>
<feature type="domain" description="Agenet" evidence="5">
    <location>
        <begin position="116"/>
        <end position="176"/>
    </location>
</feature>
<dbReference type="SMART" id="SM00743">
    <property type="entry name" value="Agenet"/>
    <property type="match status" value="2"/>
</dbReference>
<feature type="compositionally biased region" description="Polar residues" evidence="4">
    <location>
        <begin position="197"/>
        <end position="214"/>
    </location>
</feature>
<gene>
    <name evidence="6" type="ORF">LSAT_V11C100045300</name>
</gene>
<keyword evidence="7" id="KW-1185">Reference proteome</keyword>
<organism evidence="6 7">
    <name type="scientific">Lactuca sativa</name>
    <name type="common">Garden lettuce</name>
    <dbReference type="NCBI Taxonomy" id="4236"/>
    <lineage>
        <taxon>Eukaryota</taxon>
        <taxon>Viridiplantae</taxon>
        <taxon>Streptophyta</taxon>
        <taxon>Embryophyta</taxon>
        <taxon>Tracheophyta</taxon>
        <taxon>Spermatophyta</taxon>
        <taxon>Magnoliopsida</taxon>
        <taxon>eudicotyledons</taxon>
        <taxon>Gunneridae</taxon>
        <taxon>Pentapetalae</taxon>
        <taxon>asterids</taxon>
        <taxon>campanulids</taxon>
        <taxon>Asterales</taxon>
        <taxon>Asteraceae</taxon>
        <taxon>Cichorioideae</taxon>
        <taxon>Cichorieae</taxon>
        <taxon>Lactucinae</taxon>
        <taxon>Lactuca</taxon>
    </lineage>
</organism>
<dbReference type="Pfam" id="PF05641">
    <property type="entry name" value="Agenet"/>
    <property type="match status" value="1"/>
</dbReference>
<keyword evidence="2" id="KW-0341">Growth regulation</keyword>
<dbReference type="AlphaFoldDB" id="A0A9R1WPI4"/>
<feature type="compositionally biased region" description="Basic and acidic residues" evidence="4">
    <location>
        <begin position="187"/>
        <end position="196"/>
    </location>
</feature>
<evidence type="ECO:0000313" key="6">
    <source>
        <dbReference type="EMBL" id="KAJ0227908.1"/>
    </source>
</evidence>
<feature type="compositionally biased region" description="Basic residues" evidence="4">
    <location>
        <begin position="335"/>
        <end position="344"/>
    </location>
</feature>
<dbReference type="InterPro" id="IPR007930">
    <property type="entry name" value="DUF724"/>
</dbReference>
<feature type="compositionally biased region" description="Polar residues" evidence="4">
    <location>
        <begin position="322"/>
        <end position="334"/>
    </location>
</feature>
<dbReference type="CDD" id="cd20406">
    <property type="entry name" value="Tudor_Agenet_AtDUF_rpt2_4"/>
    <property type="match status" value="1"/>
</dbReference>
<dbReference type="CDD" id="cd20405">
    <property type="entry name" value="Tudor_Agenet_AtDUF_rpt1_3"/>
    <property type="match status" value="1"/>
</dbReference>
<dbReference type="OrthoDB" id="687110at2759"/>
<feature type="coiled-coil region" evidence="3">
    <location>
        <begin position="523"/>
        <end position="578"/>
    </location>
</feature>
<accession>A0A9R1WPI4</accession>
<protein>
    <recommendedName>
        <fullName evidence="5">Agenet domain-containing protein</fullName>
    </recommendedName>
</protein>
<evidence type="ECO:0000256" key="3">
    <source>
        <dbReference type="SAM" id="Coils"/>
    </source>
</evidence>
<dbReference type="Pfam" id="PF05266">
    <property type="entry name" value="DUF724"/>
    <property type="match status" value="1"/>
</dbReference>
<dbReference type="EMBL" id="NBSK02000001">
    <property type="protein sequence ID" value="KAJ0227908.1"/>
    <property type="molecule type" value="Genomic_DNA"/>
</dbReference>
<reference evidence="6 7" key="1">
    <citation type="journal article" date="2017" name="Nat. Commun.">
        <title>Genome assembly with in vitro proximity ligation data and whole-genome triplication in lettuce.</title>
        <authorList>
            <person name="Reyes-Chin-Wo S."/>
            <person name="Wang Z."/>
            <person name="Yang X."/>
            <person name="Kozik A."/>
            <person name="Arikit S."/>
            <person name="Song C."/>
            <person name="Xia L."/>
            <person name="Froenicke L."/>
            <person name="Lavelle D.O."/>
            <person name="Truco M.J."/>
            <person name="Xia R."/>
            <person name="Zhu S."/>
            <person name="Xu C."/>
            <person name="Xu H."/>
            <person name="Xu X."/>
            <person name="Cox K."/>
            <person name="Korf I."/>
            <person name="Meyers B.C."/>
            <person name="Michelmore R.W."/>
        </authorList>
    </citation>
    <scope>NUCLEOTIDE SEQUENCE [LARGE SCALE GENOMIC DNA]</scope>
    <source>
        <strain evidence="7">cv. Salinas</strain>
        <tissue evidence="6">Seedlings</tissue>
    </source>
</reference>
<dbReference type="Gramene" id="rna-gnl|WGS:NBSK|LSAT_1X115540_mrna">
    <property type="protein sequence ID" value="cds-PLY74273.1"/>
    <property type="gene ID" value="gene-LSAT_1X115540"/>
</dbReference>
<comment type="caution">
    <text evidence="6">The sequence shown here is derived from an EMBL/GenBank/DDBJ whole genome shotgun (WGS) entry which is preliminary data.</text>
</comment>
<evidence type="ECO:0000259" key="5">
    <source>
        <dbReference type="SMART" id="SM00743"/>
    </source>
</evidence>
<evidence type="ECO:0000256" key="4">
    <source>
        <dbReference type="SAM" id="MobiDB-lite"/>
    </source>
</evidence>
<evidence type="ECO:0000256" key="1">
    <source>
        <dbReference type="ARBA" id="ARBA00022448"/>
    </source>
</evidence>
<sequence length="615" mass="69736">MEFDPFAKGSTVEVSSDEEGFHGAWYVATLVDIVEASPTKKKRSSSERNRNRKKVGYLVRYATLFEEDDATVPLTEIVHPSYVRPLPPRNPRRKKDNKAGAEAETEEGSGGGDGDGDFQLNDVVDAYLRDGWWIGVVCKVIVVDGEMSKYLISFESPPEEIEFEASQIRLHVDWTKSGWKLRRQKKPNQESTDKNTTHTSESNNESHSDFITPNKVSMTDSPYLTVGQRLSTKKRSHSRKKAVTNAEKVGVVNGSITYRRTRRVVNVDEEEEEDLHGNFQSFVVVENSGSKGNTEDMVSMIETNGAQDKDQELLLLEQEMITNETTETQDGNSQLKRKRGRKSKLPFQSPNDSLEDEDQEAGKRGSSGVHEITTEDEQPLSLWYQGMQPLPVFKKSSCYTTLDHDEPIDASNSTMVNDSQTTKNHRVWPFVKRSPIWATIESTELFQNLSQNPHFSPLWETKEDCREGLAIAHMVTFANVVQRTTNLQWTDSNHLIKNTLETLVDLEANGFDVGPVRARLDELLANKDEAGRLEGEMKEAEKEVEKCNREKMAIDEEINGLERKMREVEEKMVKAVAMKNVKDEEVMVVRSKLQVVSKRIADWKLAFEELVGSPL</sequence>
<keyword evidence="3" id="KW-0175">Coiled coil</keyword>
<feature type="domain" description="Agenet" evidence="5">
    <location>
        <begin position="4"/>
        <end position="91"/>
    </location>
</feature>
<keyword evidence="1" id="KW-0813">Transport</keyword>
<feature type="region of interest" description="Disordered" evidence="4">
    <location>
        <begin position="81"/>
        <end position="117"/>
    </location>
</feature>
<dbReference type="PANTHER" id="PTHR31917:SF114">
    <property type="entry name" value="AGENET-LIKE DOMAIN-CONTAINING PROTEIN"/>
    <property type="match status" value="1"/>
</dbReference>
<dbReference type="Proteomes" id="UP000235145">
    <property type="component" value="Unassembled WGS sequence"/>
</dbReference>
<dbReference type="PANTHER" id="PTHR31917">
    <property type="entry name" value="AGENET DOMAIN-CONTAINING PROTEIN-RELATED"/>
    <property type="match status" value="1"/>
</dbReference>
<proteinExistence type="predicted"/>